<dbReference type="NCBIfam" id="TIGR00756">
    <property type="entry name" value="PPR"/>
    <property type="match status" value="5"/>
</dbReference>
<name>A0AAV5ERI3_ELECO</name>
<evidence type="ECO:0000256" key="1">
    <source>
        <dbReference type="ARBA" id="ARBA00022737"/>
    </source>
</evidence>
<evidence type="ECO:0000313" key="4">
    <source>
        <dbReference type="EMBL" id="GJN25993.1"/>
    </source>
</evidence>
<evidence type="ECO:0008006" key="6">
    <source>
        <dbReference type="Google" id="ProtNLM"/>
    </source>
</evidence>
<dbReference type="Proteomes" id="UP001054889">
    <property type="component" value="Unassembled WGS sequence"/>
</dbReference>
<dbReference type="GO" id="GO:0003723">
    <property type="term" value="F:RNA binding"/>
    <property type="evidence" value="ECO:0007669"/>
    <property type="project" value="InterPro"/>
</dbReference>
<keyword evidence="2" id="KW-0809">Transit peptide</keyword>
<dbReference type="EMBL" id="BQKI01000079">
    <property type="protein sequence ID" value="GJN25993.1"/>
    <property type="molecule type" value="Genomic_DNA"/>
</dbReference>
<feature type="repeat" description="PPR" evidence="3">
    <location>
        <begin position="264"/>
        <end position="298"/>
    </location>
</feature>
<evidence type="ECO:0000256" key="3">
    <source>
        <dbReference type="PROSITE-ProRule" id="PRU00708"/>
    </source>
</evidence>
<dbReference type="InterPro" id="IPR046960">
    <property type="entry name" value="PPR_At4g14850-like_plant"/>
</dbReference>
<reference evidence="4" key="1">
    <citation type="journal article" date="2018" name="DNA Res.">
        <title>Multiple hybrid de novo genome assembly of finger millet, an orphan allotetraploid crop.</title>
        <authorList>
            <person name="Hatakeyama M."/>
            <person name="Aluri S."/>
            <person name="Balachadran M.T."/>
            <person name="Sivarajan S.R."/>
            <person name="Patrignani A."/>
            <person name="Gruter S."/>
            <person name="Poveda L."/>
            <person name="Shimizu-Inatsugi R."/>
            <person name="Baeten J."/>
            <person name="Francoijs K.J."/>
            <person name="Nataraja K.N."/>
            <person name="Reddy Y.A.N."/>
            <person name="Phadnis S."/>
            <person name="Ravikumar R.L."/>
            <person name="Schlapbach R."/>
            <person name="Sreeman S.M."/>
            <person name="Shimizu K.K."/>
        </authorList>
    </citation>
    <scope>NUCLEOTIDE SEQUENCE</scope>
</reference>
<dbReference type="InterPro" id="IPR011990">
    <property type="entry name" value="TPR-like_helical_dom_sf"/>
</dbReference>
<dbReference type="AlphaFoldDB" id="A0AAV5ERI3"/>
<sequence>MSLHFTFRLPHLLKDCSRRQLDQIHGLLLTSSSLHRLPGLPALLVRRATELQDMAHADMLFSAFREENPDVALYNALIRGCAYHGPHGRALELFGEMRSRDLAPDSFTYPYVVDACARLRMWRGGQAVHCRVLKEGIDTVPAVGSSLLAFYVAGGSLSDARKVFDGFAVRSVGFSNRMMSEYIKAGDTNSARQLFDAMVDKDVVSWNSMLAAYVKAGDIVPAKELFAKMPEKNIVSWTTMLRALSDVGDFVGMRSLFNRMPERNLVSWNCILSSYTRHGRFWQALRMFPHMLLQGLIPDSYTLVSVLSACENLGKLRMGRWIHVNLVTPALQIHAEVGTALVAMYAMCGDTARAMVVFFKMHRKDVFSWNVMIRALAMHRRVDDAFRLFDLMRKQGFHPNQFTFMGVLQACRHGSLVCEGRKMFDVMRRDYSIQPSLQHYICLIDLLCSSDHVDEAVTVLQGMPCQPDSEIWRLLIGSCRIQVGLGSAEEATGSVIQSSGDEACVALT</sequence>
<comment type="caution">
    <text evidence="4">The sequence shown here is derived from an EMBL/GenBank/DDBJ whole genome shotgun (WGS) entry which is preliminary data.</text>
</comment>
<feature type="repeat" description="PPR" evidence="3">
    <location>
        <begin position="365"/>
        <end position="399"/>
    </location>
</feature>
<gene>
    <name evidence="4" type="primary">gb13883</name>
    <name evidence="4" type="ORF">PR202_gb13883</name>
</gene>
<dbReference type="PANTHER" id="PTHR47926:SF403">
    <property type="entry name" value="PENTACOTRIPEPTIDE-REPEAT REGION OF PRORP DOMAIN-CONTAINING PROTEIN"/>
    <property type="match status" value="1"/>
</dbReference>
<reference evidence="4" key="2">
    <citation type="submission" date="2021-12" db="EMBL/GenBank/DDBJ databases">
        <title>Resequencing data analysis of finger millet.</title>
        <authorList>
            <person name="Hatakeyama M."/>
            <person name="Aluri S."/>
            <person name="Balachadran M.T."/>
            <person name="Sivarajan S.R."/>
            <person name="Poveda L."/>
            <person name="Shimizu-Inatsugi R."/>
            <person name="Schlapbach R."/>
            <person name="Sreeman S.M."/>
            <person name="Shimizu K.K."/>
        </authorList>
    </citation>
    <scope>NUCLEOTIDE SEQUENCE</scope>
</reference>
<dbReference type="FunFam" id="1.25.40.10:FF:000242">
    <property type="entry name" value="Pentatricopeptide repeat-containing protein"/>
    <property type="match status" value="1"/>
</dbReference>
<dbReference type="Pfam" id="PF13041">
    <property type="entry name" value="PPR_2"/>
    <property type="match status" value="3"/>
</dbReference>
<evidence type="ECO:0000256" key="2">
    <source>
        <dbReference type="ARBA" id="ARBA00022946"/>
    </source>
</evidence>
<feature type="repeat" description="PPR" evidence="3">
    <location>
        <begin position="202"/>
        <end position="236"/>
    </location>
</feature>
<feature type="repeat" description="PPR" evidence="3">
    <location>
        <begin position="70"/>
        <end position="104"/>
    </location>
</feature>
<dbReference type="PROSITE" id="PS51375">
    <property type="entry name" value="PPR"/>
    <property type="match status" value="4"/>
</dbReference>
<proteinExistence type="predicted"/>
<dbReference type="Gene3D" id="1.25.40.10">
    <property type="entry name" value="Tetratricopeptide repeat domain"/>
    <property type="match status" value="4"/>
</dbReference>
<dbReference type="Pfam" id="PF01535">
    <property type="entry name" value="PPR"/>
    <property type="match status" value="3"/>
</dbReference>
<keyword evidence="1" id="KW-0677">Repeat</keyword>
<dbReference type="PANTHER" id="PTHR47926">
    <property type="entry name" value="PENTATRICOPEPTIDE REPEAT-CONTAINING PROTEIN"/>
    <property type="match status" value="1"/>
</dbReference>
<organism evidence="4 5">
    <name type="scientific">Eleusine coracana subsp. coracana</name>
    <dbReference type="NCBI Taxonomy" id="191504"/>
    <lineage>
        <taxon>Eukaryota</taxon>
        <taxon>Viridiplantae</taxon>
        <taxon>Streptophyta</taxon>
        <taxon>Embryophyta</taxon>
        <taxon>Tracheophyta</taxon>
        <taxon>Spermatophyta</taxon>
        <taxon>Magnoliopsida</taxon>
        <taxon>Liliopsida</taxon>
        <taxon>Poales</taxon>
        <taxon>Poaceae</taxon>
        <taxon>PACMAD clade</taxon>
        <taxon>Chloridoideae</taxon>
        <taxon>Cynodonteae</taxon>
        <taxon>Eleusininae</taxon>
        <taxon>Eleusine</taxon>
    </lineage>
</organism>
<keyword evidence="5" id="KW-1185">Reference proteome</keyword>
<evidence type="ECO:0000313" key="5">
    <source>
        <dbReference type="Proteomes" id="UP001054889"/>
    </source>
</evidence>
<dbReference type="GO" id="GO:0009451">
    <property type="term" value="P:RNA modification"/>
    <property type="evidence" value="ECO:0007669"/>
    <property type="project" value="InterPro"/>
</dbReference>
<dbReference type="InterPro" id="IPR002885">
    <property type="entry name" value="PPR_rpt"/>
</dbReference>
<accession>A0AAV5ERI3</accession>
<protein>
    <recommendedName>
        <fullName evidence="6">Pentatricopeptide repeat-containing protein</fullName>
    </recommendedName>
</protein>